<feature type="transmembrane region" description="Helical" evidence="1">
    <location>
        <begin position="64"/>
        <end position="85"/>
    </location>
</feature>
<evidence type="ECO:0000256" key="1">
    <source>
        <dbReference type="SAM" id="Phobius"/>
    </source>
</evidence>
<evidence type="ECO:0000313" key="3">
    <source>
        <dbReference type="Proteomes" id="UP000194882"/>
    </source>
</evidence>
<keyword evidence="1" id="KW-1133">Transmembrane helix</keyword>
<comment type="caution">
    <text evidence="2">The sequence shown here is derived from an EMBL/GenBank/DDBJ whole genome shotgun (WGS) entry which is preliminary data.</text>
</comment>
<protein>
    <submittedName>
        <fullName evidence="2">Uncharacterized protein</fullName>
    </submittedName>
</protein>
<evidence type="ECO:0000313" key="2">
    <source>
        <dbReference type="EMBL" id="OTY81991.1"/>
    </source>
</evidence>
<feature type="transmembrane region" description="Helical" evidence="1">
    <location>
        <begin position="12"/>
        <end position="28"/>
    </location>
</feature>
<reference evidence="2 3" key="1">
    <citation type="submission" date="2016-10" db="EMBL/GenBank/DDBJ databases">
        <title>Comparative genomics of Bacillus thuringiensis reveals a path to pathogens against multiple invertebrate hosts.</title>
        <authorList>
            <person name="Zheng J."/>
            <person name="Gao Q."/>
            <person name="Liu H."/>
            <person name="Peng D."/>
            <person name="Ruan L."/>
            <person name="Sun M."/>
        </authorList>
    </citation>
    <scope>NUCLEOTIDE SEQUENCE [LARGE SCALE GENOMIC DNA]</scope>
    <source>
        <strain evidence="2">BGSC 4I4</strain>
    </source>
</reference>
<organism evidence="2 3">
    <name type="scientific">Bacillus thuringiensis serovar subtoxicus</name>
    <dbReference type="NCBI Taxonomy" id="475791"/>
    <lineage>
        <taxon>Bacteria</taxon>
        <taxon>Bacillati</taxon>
        <taxon>Bacillota</taxon>
        <taxon>Bacilli</taxon>
        <taxon>Bacillales</taxon>
        <taxon>Bacillaceae</taxon>
        <taxon>Bacillus</taxon>
        <taxon>Bacillus cereus group</taxon>
    </lineage>
</organism>
<sequence length="88" mass="10268">MTAFIPTFSQSVIVIKLITLLFRVYTLIRKRVAQRIILFKFLIDVNIFYKGGLLMKNSWKKVSLIAFIVIVLLIILYFGGISLFWNQP</sequence>
<gene>
    <name evidence="2" type="ORF">BK754_32145</name>
</gene>
<dbReference type="AlphaFoldDB" id="A0A9X6II45"/>
<name>A0A9X6II45_BACTU</name>
<dbReference type="EMBL" id="NFDT01000270">
    <property type="protein sequence ID" value="OTY81991.1"/>
    <property type="molecule type" value="Genomic_DNA"/>
</dbReference>
<keyword evidence="1" id="KW-0812">Transmembrane</keyword>
<accession>A0A9X6II45</accession>
<keyword evidence="1" id="KW-0472">Membrane</keyword>
<proteinExistence type="predicted"/>
<dbReference type="Proteomes" id="UP000194882">
    <property type="component" value="Unassembled WGS sequence"/>
</dbReference>